<dbReference type="EMBL" id="JAXOVC010000015">
    <property type="protein sequence ID" value="KAK4493900.1"/>
    <property type="molecule type" value="Genomic_DNA"/>
</dbReference>
<organism evidence="2 3">
    <name type="scientific">Zasmidium cellare</name>
    <name type="common">Wine cellar mold</name>
    <name type="synonym">Racodium cellare</name>
    <dbReference type="NCBI Taxonomy" id="395010"/>
    <lineage>
        <taxon>Eukaryota</taxon>
        <taxon>Fungi</taxon>
        <taxon>Dikarya</taxon>
        <taxon>Ascomycota</taxon>
        <taxon>Pezizomycotina</taxon>
        <taxon>Dothideomycetes</taxon>
        <taxon>Dothideomycetidae</taxon>
        <taxon>Mycosphaerellales</taxon>
        <taxon>Mycosphaerellaceae</taxon>
        <taxon>Zasmidium</taxon>
    </lineage>
</organism>
<gene>
    <name evidence="2" type="ORF">PRZ48_015085</name>
</gene>
<comment type="caution">
    <text evidence="2">The sequence shown here is derived from an EMBL/GenBank/DDBJ whole genome shotgun (WGS) entry which is preliminary data.</text>
</comment>
<feature type="region of interest" description="Disordered" evidence="1">
    <location>
        <begin position="294"/>
        <end position="315"/>
    </location>
</feature>
<evidence type="ECO:0000313" key="3">
    <source>
        <dbReference type="Proteomes" id="UP001305779"/>
    </source>
</evidence>
<keyword evidence="3" id="KW-1185">Reference proteome</keyword>
<sequence length="339" mass="38022">MNAPPNPGNAQSSRWIEGDASNLYWLSHGCLNTKEYKQLKSEAIERGHNLATMLDAPPSSSLAPQSKFNDVEDLAKFGWSLVLDGSDDKDMQKHLGLFTEAFKKLKINNDPKRWHRIQLVHDIETSYTPTNGTYDVLVNYEQGTIISVEMTSPAEKNRIASGGDPKLKIPHDKLVPLRDWSDVLFLGFRLAAVKLGLKSHVISGGIQHFFTGGFVDKDEKKLCLLIAEDSDDPWRFAPDWPGRVFPVVDDTSVQALASLGTQHGVAVANLFGCHKLQFRPRVIDRASIFCVQEKSGGTQQPQQKLPGETDEEHRDRTSKWCIYFHMREGVLGKFPPKDK</sequence>
<proteinExistence type="predicted"/>
<dbReference type="Proteomes" id="UP001305779">
    <property type="component" value="Unassembled WGS sequence"/>
</dbReference>
<protein>
    <submittedName>
        <fullName evidence="2">Uncharacterized protein</fullName>
    </submittedName>
</protein>
<evidence type="ECO:0000313" key="2">
    <source>
        <dbReference type="EMBL" id="KAK4493900.1"/>
    </source>
</evidence>
<name>A0ABR0DY27_ZASCE</name>
<accession>A0ABR0DY27</accession>
<reference evidence="2 3" key="1">
    <citation type="journal article" date="2023" name="G3 (Bethesda)">
        <title>A chromosome-level genome assembly of Zasmidium syzygii isolated from banana leaves.</title>
        <authorList>
            <person name="van Westerhoven A.C."/>
            <person name="Mehrabi R."/>
            <person name="Talebi R."/>
            <person name="Steentjes M.B.F."/>
            <person name="Corcolon B."/>
            <person name="Chong P.A."/>
            <person name="Kema G.H.J."/>
            <person name="Seidl M.F."/>
        </authorList>
    </citation>
    <scope>NUCLEOTIDE SEQUENCE [LARGE SCALE GENOMIC DNA]</scope>
    <source>
        <strain evidence="2 3">P124</strain>
    </source>
</reference>
<evidence type="ECO:0000256" key="1">
    <source>
        <dbReference type="SAM" id="MobiDB-lite"/>
    </source>
</evidence>